<dbReference type="Proteomes" id="UP001489004">
    <property type="component" value="Unassembled WGS sequence"/>
</dbReference>
<evidence type="ECO:0000259" key="2">
    <source>
        <dbReference type="Pfam" id="PF18360"/>
    </source>
</evidence>
<feature type="compositionally biased region" description="Basic residues" evidence="1">
    <location>
        <begin position="139"/>
        <end position="156"/>
    </location>
</feature>
<evidence type="ECO:0000313" key="4">
    <source>
        <dbReference type="Proteomes" id="UP001489004"/>
    </source>
</evidence>
<sequence length="454" mass="48026">MSQQHLPGPPPIPGTTLAVAPRKRRGWDVVDPSAADQAPSSSQAILTPCPPGPPNGLNGAAAVAVARIQEILRSGRKSPGGEAAGDGGKASSKADAKSSQRKSAAEREDSSRSPDKRRRGRRRSRDLRSSSSDSSSSRSPKRRTSERKGSGRRTRRSWSPSQRPRRSFSPGFRGGPPFRGAGFGGPPPFRGGPRPPPALLDQDDRPVTLTAPVRERLGALFQRGVLRPGILDGPCLENLALLTEAEALAALADLARANLSRIRNVSAFFVGIIRRTAADGGTTLPPSGVPKRRPGPVGVDRRGFNESAAPPFAVRQQARERQSSGSPVARRRRAAGMAAAADTHMQGTVTAAPPAPAPAQQSVAAAGGESNPLRQAITEYVKEVLKPAWKAKRLSRDAFKLVAKKTVDKVMSALPSEGVQVGDNAAAAAAYLNDLRRDKIKRLVGSYVAKYEGQ</sequence>
<dbReference type="AlphaFoldDB" id="A0AAW1PVY3"/>
<feature type="compositionally biased region" description="Pro residues" evidence="1">
    <location>
        <begin position="185"/>
        <end position="198"/>
    </location>
</feature>
<accession>A0AAW1PVY3</accession>
<feature type="region of interest" description="Disordered" evidence="1">
    <location>
        <begin position="1"/>
        <end position="204"/>
    </location>
</feature>
<dbReference type="InterPro" id="IPR052650">
    <property type="entry name" value="Zinc_finger_CCCH"/>
</dbReference>
<feature type="region of interest" description="Disordered" evidence="1">
    <location>
        <begin position="279"/>
        <end position="368"/>
    </location>
</feature>
<organism evidence="3 4">
    <name type="scientific">[Myrmecia] bisecta</name>
    <dbReference type="NCBI Taxonomy" id="41462"/>
    <lineage>
        <taxon>Eukaryota</taxon>
        <taxon>Viridiplantae</taxon>
        <taxon>Chlorophyta</taxon>
        <taxon>core chlorophytes</taxon>
        <taxon>Trebouxiophyceae</taxon>
        <taxon>Trebouxiales</taxon>
        <taxon>Trebouxiaceae</taxon>
        <taxon>Myrmecia</taxon>
    </lineage>
</organism>
<feature type="compositionally biased region" description="Low complexity" evidence="1">
    <location>
        <begin position="348"/>
        <end position="366"/>
    </location>
</feature>
<name>A0AAW1PVY3_9CHLO</name>
<evidence type="ECO:0000256" key="1">
    <source>
        <dbReference type="SAM" id="MobiDB-lite"/>
    </source>
</evidence>
<feature type="compositionally biased region" description="Basic residues" evidence="1">
    <location>
        <begin position="115"/>
        <end position="125"/>
    </location>
</feature>
<feature type="compositionally biased region" description="Low complexity" evidence="1">
    <location>
        <begin position="31"/>
        <end position="44"/>
    </location>
</feature>
<dbReference type="Pfam" id="PF18360">
    <property type="entry name" value="hnRNP_Q_AcD"/>
    <property type="match status" value="1"/>
</dbReference>
<comment type="caution">
    <text evidence="3">The sequence shown here is derived from an EMBL/GenBank/DDBJ whole genome shotgun (WGS) entry which is preliminary data.</text>
</comment>
<reference evidence="3 4" key="1">
    <citation type="journal article" date="2024" name="Nat. Commun.">
        <title>Phylogenomics reveals the evolutionary origins of lichenization in chlorophyte algae.</title>
        <authorList>
            <person name="Puginier C."/>
            <person name="Libourel C."/>
            <person name="Otte J."/>
            <person name="Skaloud P."/>
            <person name="Haon M."/>
            <person name="Grisel S."/>
            <person name="Petersen M."/>
            <person name="Berrin J.G."/>
            <person name="Delaux P.M."/>
            <person name="Dal Grande F."/>
            <person name="Keller J."/>
        </authorList>
    </citation>
    <scope>NUCLEOTIDE SEQUENCE [LARGE SCALE GENOMIC DNA]</scope>
    <source>
        <strain evidence="3 4">SAG 2043</strain>
    </source>
</reference>
<feature type="domain" description="Heterogeneous nuclear ribonucleoprotein Q acidic" evidence="2">
    <location>
        <begin position="209"/>
        <end position="275"/>
    </location>
</feature>
<dbReference type="EMBL" id="JALJOR010000008">
    <property type="protein sequence ID" value="KAK9812611.1"/>
    <property type="molecule type" value="Genomic_DNA"/>
</dbReference>
<proteinExistence type="predicted"/>
<evidence type="ECO:0000313" key="3">
    <source>
        <dbReference type="EMBL" id="KAK9812611.1"/>
    </source>
</evidence>
<feature type="compositionally biased region" description="Low complexity" evidence="1">
    <location>
        <begin position="55"/>
        <end position="66"/>
    </location>
</feature>
<dbReference type="InterPro" id="IPR041337">
    <property type="entry name" value="hnRNP_Q_AcD"/>
</dbReference>
<gene>
    <name evidence="3" type="ORF">WJX72_000538</name>
</gene>
<keyword evidence="4" id="KW-1185">Reference proteome</keyword>
<dbReference type="PANTHER" id="PTHR36886:SF3">
    <property type="entry name" value="PROTEIN FRIGIDA-ESSENTIAL 1"/>
    <property type="match status" value="1"/>
</dbReference>
<dbReference type="PANTHER" id="PTHR36886">
    <property type="entry name" value="PROTEIN FRIGIDA-ESSENTIAL 1"/>
    <property type="match status" value="1"/>
</dbReference>
<feature type="compositionally biased region" description="Basic and acidic residues" evidence="1">
    <location>
        <begin position="92"/>
        <end position="114"/>
    </location>
</feature>
<protein>
    <recommendedName>
        <fullName evidence="2">Heterogeneous nuclear ribonucleoprotein Q acidic domain-containing protein</fullName>
    </recommendedName>
</protein>
<feature type="compositionally biased region" description="Low complexity" evidence="1">
    <location>
        <begin position="129"/>
        <end position="138"/>
    </location>
</feature>
<feature type="compositionally biased region" description="Low complexity" evidence="1">
    <location>
        <begin position="157"/>
        <end position="180"/>
    </location>
</feature>